<organism evidence="2 3">
    <name type="scientific">Acinetobacter baumannii</name>
    <dbReference type="NCBI Taxonomy" id="470"/>
    <lineage>
        <taxon>Bacteria</taxon>
        <taxon>Pseudomonadati</taxon>
        <taxon>Pseudomonadota</taxon>
        <taxon>Gammaproteobacteria</taxon>
        <taxon>Moraxellales</taxon>
        <taxon>Moraxellaceae</taxon>
        <taxon>Acinetobacter</taxon>
        <taxon>Acinetobacter calcoaceticus/baumannii complex</taxon>
    </lineage>
</organism>
<gene>
    <name evidence="2" type="ORF">EA686_12275</name>
</gene>
<feature type="region of interest" description="Disordered" evidence="1">
    <location>
        <begin position="1"/>
        <end position="24"/>
    </location>
</feature>
<reference evidence="2 3" key="1">
    <citation type="submission" date="2018-10" db="EMBL/GenBank/DDBJ databases">
        <title>GWAS and RNA-Seq identify cryptic mechanisms of antimicrobial resistance in Acinetobacter baumannii.</title>
        <authorList>
            <person name="Sahl J.W."/>
        </authorList>
    </citation>
    <scope>NUCLEOTIDE SEQUENCE [LARGE SCALE GENOMIC DNA]</scope>
    <source>
        <strain evidence="2 3">TG28175</strain>
    </source>
</reference>
<comment type="caution">
    <text evidence="2">The sequence shown here is derived from an EMBL/GenBank/DDBJ whole genome shotgun (WGS) entry which is preliminary data.</text>
</comment>
<name>A0A3R9ZRS7_ACIBA</name>
<sequence length="45" mass="5272">CQRLSELDPTFKKESQDEQPFSDEELKILEEVRRECGAQNKTSKT</sequence>
<keyword evidence="2" id="KW-0808">Transferase</keyword>
<evidence type="ECO:0000313" key="2">
    <source>
        <dbReference type="EMBL" id="RSR56198.1"/>
    </source>
</evidence>
<feature type="non-terminal residue" evidence="2">
    <location>
        <position position="1"/>
    </location>
</feature>
<dbReference type="EMBL" id="RFDI01000619">
    <property type="protein sequence ID" value="RSR56198.1"/>
    <property type="molecule type" value="Genomic_DNA"/>
</dbReference>
<proteinExistence type="predicted"/>
<feature type="compositionally biased region" description="Basic and acidic residues" evidence="1">
    <location>
        <begin position="1"/>
        <end position="16"/>
    </location>
</feature>
<evidence type="ECO:0000256" key="1">
    <source>
        <dbReference type="SAM" id="MobiDB-lite"/>
    </source>
</evidence>
<dbReference type="AlphaFoldDB" id="A0A3R9ZRS7"/>
<evidence type="ECO:0000313" key="3">
    <source>
        <dbReference type="Proteomes" id="UP000280073"/>
    </source>
</evidence>
<protein>
    <submittedName>
        <fullName evidence="2">Serine O-acetyltransferase</fullName>
    </submittedName>
</protein>
<accession>A0A3R9ZRS7</accession>
<dbReference type="GO" id="GO:0016740">
    <property type="term" value="F:transferase activity"/>
    <property type="evidence" value="ECO:0007669"/>
    <property type="project" value="UniProtKB-KW"/>
</dbReference>
<dbReference type="Proteomes" id="UP000280073">
    <property type="component" value="Unassembled WGS sequence"/>
</dbReference>